<dbReference type="RefSeq" id="WP_186974747.1">
    <property type="nucleotide sequence ID" value="NZ_JACOOH010000001.1"/>
</dbReference>
<comment type="caution">
    <text evidence="1">The sequence shown here is derived from an EMBL/GenBank/DDBJ whole genome shotgun (WGS) entry which is preliminary data.</text>
</comment>
<dbReference type="EMBL" id="JACOOH010000001">
    <property type="protein sequence ID" value="MBC5619873.1"/>
    <property type="molecule type" value="Genomic_DNA"/>
</dbReference>
<evidence type="ECO:0000313" key="1">
    <source>
        <dbReference type="EMBL" id="MBC5619873.1"/>
    </source>
</evidence>
<sequence>MKHTILLLVLTCALWCCSKDEDVTPSNVDRNMFDMPDFSSKEEMKIRRDFYENTTCYLIFNDSLYYRALTTPGSSEPECVVLDLKYQITGYSENILLRHTYLKNIQDKELAAKFAKEEILPRLIPALYPYTFFMVDQFFVREESKWSDDYGPEVERAAYTGYNATLVAYNNYYQMDEAARDAYKRAIMSIIMAKNHTQIADSEYDSFYQYSQDTYGKFPDYDDTPLEAGFLETFRYDWGRSFYSKKNDLLAYVMEIFKLTEEEFNEKYDKEKYPLVHLKKEALVKIFENLGVKVY</sequence>
<dbReference type="Proteomes" id="UP000646484">
    <property type="component" value="Unassembled WGS sequence"/>
</dbReference>
<organism evidence="1 2">
    <name type="scientific">Butyricimonas hominis</name>
    <dbReference type="NCBI Taxonomy" id="2763032"/>
    <lineage>
        <taxon>Bacteria</taxon>
        <taxon>Pseudomonadati</taxon>
        <taxon>Bacteroidota</taxon>
        <taxon>Bacteroidia</taxon>
        <taxon>Bacteroidales</taxon>
        <taxon>Odoribacteraceae</taxon>
        <taxon>Butyricimonas</taxon>
    </lineage>
</organism>
<reference evidence="1 2" key="1">
    <citation type="submission" date="2020-08" db="EMBL/GenBank/DDBJ databases">
        <title>Genome public.</title>
        <authorList>
            <person name="Liu C."/>
            <person name="Sun Q."/>
        </authorList>
    </citation>
    <scope>NUCLEOTIDE SEQUENCE [LARGE SCALE GENOMIC DNA]</scope>
    <source>
        <strain evidence="1 2">NSJ-56</strain>
    </source>
</reference>
<name>A0ABR7CW23_9BACT</name>
<protein>
    <recommendedName>
        <fullName evidence="3">Lipoprotein</fullName>
    </recommendedName>
</protein>
<evidence type="ECO:0008006" key="3">
    <source>
        <dbReference type="Google" id="ProtNLM"/>
    </source>
</evidence>
<proteinExistence type="predicted"/>
<keyword evidence="2" id="KW-1185">Reference proteome</keyword>
<accession>A0ABR7CW23</accession>
<evidence type="ECO:0000313" key="2">
    <source>
        <dbReference type="Proteomes" id="UP000646484"/>
    </source>
</evidence>
<gene>
    <name evidence="1" type="ORF">H8S64_02050</name>
</gene>